<feature type="transmembrane region" description="Helical" evidence="1">
    <location>
        <begin position="33"/>
        <end position="56"/>
    </location>
</feature>
<keyword evidence="1" id="KW-0812">Transmembrane</keyword>
<keyword evidence="3" id="KW-1185">Reference proteome</keyword>
<evidence type="ECO:0000313" key="2">
    <source>
        <dbReference type="EMBL" id="SHI87244.1"/>
    </source>
</evidence>
<dbReference type="Pfam" id="PF06541">
    <property type="entry name" value="ABC_trans_CmpB"/>
    <property type="match status" value="1"/>
</dbReference>
<organism evidence="2 3">
    <name type="scientific">Parasporobacterium paucivorans DSM 15970</name>
    <dbReference type="NCBI Taxonomy" id="1122934"/>
    <lineage>
        <taxon>Bacteria</taxon>
        <taxon>Bacillati</taxon>
        <taxon>Bacillota</taxon>
        <taxon>Clostridia</taxon>
        <taxon>Lachnospirales</taxon>
        <taxon>Lachnospiraceae</taxon>
        <taxon>Parasporobacterium</taxon>
    </lineage>
</organism>
<feature type="transmembrane region" description="Helical" evidence="1">
    <location>
        <begin position="102"/>
        <end position="122"/>
    </location>
</feature>
<protein>
    <submittedName>
        <fullName evidence="2">Uncharacterized membrane protein</fullName>
    </submittedName>
</protein>
<proteinExistence type="predicted"/>
<evidence type="ECO:0000256" key="1">
    <source>
        <dbReference type="SAM" id="Phobius"/>
    </source>
</evidence>
<gene>
    <name evidence="2" type="ORF">SAMN02745691_00964</name>
</gene>
<dbReference type="OrthoDB" id="9789229at2"/>
<dbReference type="InterPro" id="IPR010540">
    <property type="entry name" value="CmpB_TMEM229"/>
</dbReference>
<dbReference type="AlphaFoldDB" id="A0A1M6EP22"/>
<reference evidence="2 3" key="1">
    <citation type="submission" date="2016-11" db="EMBL/GenBank/DDBJ databases">
        <authorList>
            <person name="Jaros S."/>
            <person name="Januszkiewicz K."/>
            <person name="Wedrychowicz H."/>
        </authorList>
    </citation>
    <scope>NUCLEOTIDE SEQUENCE [LARGE SCALE GENOMIC DNA]</scope>
    <source>
        <strain evidence="2 3">DSM 15970</strain>
    </source>
</reference>
<name>A0A1M6EP22_9FIRM</name>
<feature type="transmembrane region" description="Helical" evidence="1">
    <location>
        <begin position="63"/>
        <end position="82"/>
    </location>
</feature>
<evidence type="ECO:0000313" key="3">
    <source>
        <dbReference type="Proteomes" id="UP000184342"/>
    </source>
</evidence>
<dbReference type="STRING" id="1122934.SAMN02745691_00964"/>
<feature type="transmembrane region" description="Helical" evidence="1">
    <location>
        <begin position="142"/>
        <end position="164"/>
    </location>
</feature>
<accession>A0A1M6EP22</accession>
<sequence>MYEYLCFFLFYAFAGWITEVVYAAVDTGKFVNRGFLNGPLCPVYGFGVIAVVRILSPVQENPLLLFFGAVLLTSIVELASGWLLEKAFNERWWDYSDEPFNFLGYICIKFSLFWGFACLFMIKIVHPGLVRLIEILPNKAVYAVLIVLYSILLIDILATVQTVLRLNRQLAELNRIAGKFHDISDDIGEFLYSESMKMVVKAEEIKEQREKLIRRDFFGKKRLMKAFPKMSSRKYMSELKQLKKNLGLLFEREKEEESEKKGEA</sequence>
<keyword evidence="1" id="KW-0472">Membrane</keyword>
<dbReference type="Proteomes" id="UP000184342">
    <property type="component" value="Unassembled WGS sequence"/>
</dbReference>
<dbReference type="EMBL" id="FQYT01000008">
    <property type="protein sequence ID" value="SHI87244.1"/>
    <property type="molecule type" value="Genomic_DNA"/>
</dbReference>
<keyword evidence="1" id="KW-1133">Transmembrane helix</keyword>
<dbReference type="RefSeq" id="WP_073993229.1">
    <property type="nucleotide sequence ID" value="NZ_FQYT01000008.1"/>
</dbReference>